<dbReference type="Proteomes" id="UP000628710">
    <property type="component" value="Unassembled WGS sequence"/>
</dbReference>
<protein>
    <submittedName>
        <fullName evidence="1">Phage major capsid protein, P2 family</fullName>
    </submittedName>
</protein>
<dbReference type="NCBIfam" id="TIGR01551">
    <property type="entry name" value="major_capsid_P2"/>
    <property type="match status" value="1"/>
</dbReference>
<keyword evidence="2" id="KW-1185">Reference proteome</keyword>
<proteinExistence type="predicted"/>
<sequence length="341" mass="37693">MGNYALSAQGRNNLESFSQQIHGAVGVEPGKQFAVTPAQVQKLFEKAVEDGVPFLGKINSNVAVTEKIGEKIGLFVSGLVAGRTDTSGSAERKARSLHSLEKFGYELRQTNADVALKYSIIDQWKHVAGGEFAKLYASAIRMAIANDRLRIGWYGTSAADTTNPVANPLGQDVNIGWFQKIRNEAPEQISDGEITIGVDGDYANLDAVVREMKDSIDPIFRNDPRLRVFIGSNLISLAENKFYSVGGDKPSEKRHLDGGRLLDTYGGLQAETPPFFPENAIMITFYSNLSIYRQEGTWRRSIIDNPKKDQIEDFNSFNEDYIVEEYRAIAVETNVVAFVPA</sequence>
<dbReference type="RefSeq" id="WP_199467139.1">
    <property type="nucleotide sequence ID" value="NZ_JAEMNX010000003.1"/>
</dbReference>
<dbReference type="InterPro" id="IPR006441">
    <property type="entry name" value="Phage_P2_GpN"/>
</dbReference>
<reference evidence="1" key="1">
    <citation type="submission" date="2020-12" db="EMBL/GenBank/DDBJ databases">
        <title>Marinomonas arctica sp. nov., a psychrotolerant bacterium isolated from the Arctic.</title>
        <authorList>
            <person name="Zhang Y."/>
        </authorList>
    </citation>
    <scope>NUCLEOTIDE SEQUENCE</scope>
    <source>
        <strain evidence="1">C1424</strain>
    </source>
</reference>
<dbReference type="EMBL" id="JAEMNX010000003">
    <property type="protein sequence ID" value="MBJ7536959.1"/>
    <property type="molecule type" value="Genomic_DNA"/>
</dbReference>
<name>A0A934JTD9_9GAMM</name>
<dbReference type="AlphaFoldDB" id="A0A934JTD9"/>
<accession>A0A934JTD9</accession>
<dbReference type="Pfam" id="PF05125">
    <property type="entry name" value="Phage_cap_P2"/>
    <property type="match status" value="1"/>
</dbReference>
<gene>
    <name evidence="1" type="ORF">I8J31_04615</name>
</gene>
<organism evidence="1 2">
    <name type="scientific">Marinomonas transparens</name>
    <dbReference type="NCBI Taxonomy" id="2795388"/>
    <lineage>
        <taxon>Bacteria</taxon>
        <taxon>Pseudomonadati</taxon>
        <taxon>Pseudomonadota</taxon>
        <taxon>Gammaproteobacteria</taxon>
        <taxon>Oceanospirillales</taxon>
        <taxon>Oceanospirillaceae</taxon>
        <taxon>Marinomonas</taxon>
    </lineage>
</organism>
<evidence type="ECO:0000313" key="1">
    <source>
        <dbReference type="EMBL" id="MBJ7536959.1"/>
    </source>
</evidence>
<evidence type="ECO:0000313" key="2">
    <source>
        <dbReference type="Proteomes" id="UP000628710"/>
    </source>
</evidence>
<comment type="caution">
    <text evidence="1">The sequence shown here is derived from an EMBL/GenBank/DDBJ whole genome shotgun (WGS) entry which is preliminary data.</text>
</comment>